<dbReference type="AlphaFoldDB" id="A0AAQ4CNX3"/>
<organism evidence="1 2">
    <name type="scientific">Saccharolobus caldissimus</name>
    <dbReference type="NCBI Taxonomy" id="1702097"/>
    <lineage>
        <taxon>Archaea</taxon>
        <taxon>Thermoproteota</taxon>
        <taxon>Thermoprotei</taxon>
        <taxon>Sulfolobales</taxon>
        <taxon>Sulfolobaceae</taxon>
        <taxon>Saccharolobus</taxon>
    </lineage>
</organism>
<dbReference type="KEGG" id="scas:SACC_05210"/>
<name>A0AAQ4CNX3_9CREN</name>
<accession>A0AAQ4CNX3</accession>
<evidence type="ECO:0000313" key="1">
    <source>
        <dbReference type="EMBL" id="BDB97504.1"/>
    </source>
</evidence>
<dbReference type="EMBL" id="AP025226">
    <property type="protein sequence ID" value="BDB97504.1"/>
    <property type="molecule type" value="Genomic_DNA"/>
</dbReference>
<sequence>MNNEYEIRVANPLILKRLKEMRKKKSDKNDAKKFAELVLDMEGNEFTMSKARELTS</sequence>
<evidence type="ECO:0000313" key="2">
    <source>
        <dbReference type="Proteomes" id="UP001319921"/>
    </source>
</evidence>
<dbReference type="Proteomes" id="UP001319921">
    <property type="component" value="Chromosome"/>
</dbReference>
<protein>
    <submittedName>
        <fullName evidence="1">Uncharacterized protein</fullName>
    </submittedName>
</protein>
<reference evidence="1 2" key="1">
    <citation type="journal article" date="2022" name="Microbiol. Resour. Announc.">
        <title>Complete Genome Sequence of the Hyperthermophilic and Acidophilic Archaeon Saccharolobus caldissimus Strain HS-3T.</title>
        <authorList>
            <person name="Sakai H.D."/>
            <person name="Kurosawa N."/>
        </authorList>
    </citation>
    <scope>NUCLEOTIDE SEQUENCE [LARGE SCALE GENOMIC DNA]</scope>
    <source>
        <strain evidence="1 2">JCM32116</strain>
    </source>
</reference>
<proteinExistence type="predicted"/>
<keyword evidence="2" id="KW-1185">Reference proteome</keyword>
<gene>
    <name evidence="1" type="ORF">SACC_05210</name>
</gene>